<protein>
    <submittedName>
        <fullName evidence="1">NmrA family transcriptional regulator</fullName>
    </submittedName>
</protein>
<organism evidence="1 2">
    <name type="scientific">Actinomadura physcomitrii</name>
    <dbReference type="NCBI Taxonomy" id="2650748"/>
    <lineage>
        <taxon>Bacteria</taxon>
        <taxon>Bacillati</taxon>
        <taxon>Actinomycetota</taxon>
        <taxon>Actinomycetes</taxon>
        <taxon>Streptosporangiales</taxon>
        <taxon>Thermomonosporaceae</taxon>
        <taxon>Actinomadura</taxon>
    </lineage>
</organism>
<dbReference type="SUPFAM" id="SSF51735">
    <property type="entry name" value="NAD(P)-binding Rossmann-fold domains"/>
    <property type="match status" value="1"/>
</dbReference>
<dbReference type="Gene3D" id="3.40.50.720">
    <property type="entry name" value="NAD(P)-binding Rossmann-like Domain"/>
    <property type="match status" value="1"/>
</dbReference>
<accession>A0A6I4MKI6</accession>
<keyword evidence="2" id="KW-1185">Reference proteome</keyword>
<gene>
    <name evidence="1" type="ORF">F8568_027815</name>
</gene>
<dbReference type="RefSeq" id="WP_151596643.1">
    <property type="nucleotide sequence ID" value="NZ_WBMS02000024.1"/>
</dbReference>
<evidence type="ECO:0000313" key="1">
    <source>
        <dbReference type="EMBL" id="MWA04121.1"/>
    </source>
</evidence>
<reference evidence="1" key="1">
    <citation type="submission" date="2019-12" db="EMBL/GenBank/DDBJ databases">
        <title>Actinomadura physcomitrii sp. nov., a novel actinomycete isolated from moss [Physcomitrium sphaericum (Ludw) Fuernr].</title>
        <authorList>
            <person name="Zhuang X."/>
        </authorList>
    </citation>
    <scope>NUCLEOTIDE SEQUENCE [LARGE SCALE GENOMIC DNA]</scope>
    <source>
        <strain evidence="1">LD22</strain>
    </source>
</reference>
<sequence length="249" mass="26044">MRILVIGGTGLIGSKVVAMLEAQGHEAVPASPKTGVNTITGEGLDAAVAGADVVVDVSNSPSFEDEAVLAFFTTSTGNLLAAEKRADTGHHVALSVVGTERRPDVGYFRAKLAQERLIEESGVPFSLVHATQFFEFAHQIADAATDGGTVRMPSVLFQPIAGEEVARAVADAAVGAPLNGRAEIAGPERFRMDEFFRAALAAWGDAREVVTDQDAPYYGSVMREPDLVPVDGASLGDVTYTAWLAESGG</sequence>
<dbReference type="InterPro" id="IPR036291">
    <property type="entry name" value="NAD(P)-bd_dom_sf"/>
</dbReference>
<proteinExistence type="predicted"/>
<dbReference type="Proteomes" id="UP000462055">
    <property type="component" value="Unassembled WGS sequence"/>
</dbReference>
<evidence type="ECO:0000313" key="2">
    <source>
        <dbReference type="Proteomes" id="UP000462055"/>
    </source>
</evidence>
<dbReference type="AlphaFoldDB" id="A0A6I4MKI6"/>
<comment type="caution">
    <text evidence="1">The sequence shown here is derived from an EMBL/GenBank/DDBJ whole genome shotgun (WGS) entry which is preliminary data.</text>
</comment>
<name>A0A6I4MKI6_9ACTN</name>
<dbReference type="EMBL" id="WBMS02000024">
    <property type="protein sequence ID" value="MWA04121.1"/>
    <property type="molecule type" value="Genomic_DNA"/>
</dbReference>